<comment type="caution">
    <text evidence="2">The sequence shown here is derived from an EMBL/GenBank/DDBJ whole genome shotgun (WGS) entry which is preliminary data.</text>
</comment>
<sequence>MKYYIYIIGILLLPSLCLNAQSPNYLNYVIETTITDNGVKTLNDLQGLTKQGKSVQIKYYDGLGLPYEVVNWQASPSGKDIRQPIDLNWLNIQEKVHLPYPSSTSTGECNVEFITLPAREDCDSYYLSKQGSNNGQATYSLSVFDGSPLNRIVEQGAPGEAWQPNSSEESTYKSGHTIKMEYRMNHTDEVKLFDIEDDKLKYKGFYVEKVLYKTIVKDENWTSESGKLHTTEEFKNPKGEIVLKRNYVENDGHVVSVDTYYVYDDFGLLRYVIPPQAVRDIYTYYDINHPVEFVEKDRTLSNLPEANTYLVYKGACVTLKNFSFSPAHGNSLSISACNGEAELIYSYKYDREKRMIEKKIPGAASVYMVYDNRDRLVATQDGEFRKKNQWLFTKYDVFNRPVITGIYNSAQSRADLQASIDSYYASYPSKLWESKTSIGSNFNYTNQSFPSGIDNKSYLTVTYYDDYDFEGKKDFKAGLYYNISDETTNNAKVKGLVTGSRTKVLDGNEFSATPQWIVSTHYYDKKYRGIQSLSELYPSNNGANFTLVSNKYDFVGKVKDSKTVNVFQGTTKIIDERFDYDHAGRLLKHYHKINDKGEVLLVDNTYDELGKLITKKVGEDNVQQMDYQYNIRGWLTQINDPTVAATGNKKFAMRLDYDNLVTGLIDVEHKQYNGNISSMIWRTESKGDITNEMCAYAFEYDGINRLTKANYGLGEEPYMNKGMYDVTIGNYSLNGNIGSLTRTKAGTIIDNLSYSYSGNQLLSVNDAANDNVGFKEKSSSGSEYNYDLNGNMTADKNKGLANVQYNFLNLPELLTGDDNKTIRYIYTADGQKVAKTAGGKTTYYAGSAIYEESTLKQVLHSEGTITMNGSSAIYQYHLKDHLGNTRVVVDENNVSNQVSFYYPFGMAAEQFNSGAKNKYLYNGKELQEDAIGGSVLDWYDYGARMYDPAIARWHCIDPLADLYSASSNYSYCLNSPINFIDPTGMAVTETDSSYVVTDEDIITYWNNLSLVGNGGNTYADLQQSLSDAAEGSKLENTGNKIGNRSETIDAVGNVATSQGGTWIDKSIGWVADHGHEIGVTVGAGFNAYAGFQEIKAGIGMMLAPTGVTQVAGAYSIADGAARNISAPIQIYGAWTGNTTLENAPGNILGTVGFIIDSGVAGQWTTGGDVQFFMELSGDFGLSRRRLIQAAELGFTNPNMLRRVGSIGNAGWQIVKPYIEPLKRYGGN</sequence>
<accession>A0AAE3M7E4</accession>
<dbReference type="AlphaFoldDB" id="A0AAE3M7E4"/>
<proteinExistence type="predicted"/>
<dbReference type="NCBIfam" id="TIGR03696">
    <property type="entry name" value="Rhs_assc_core"/>
    <property type="match status" value="1"/>
</dbReference>
<keyword evidence="3" id="KW-1185">Reference proteome</keyword>
<dbReference type="InterPro" id="IPR045619">
    <property type="entry name" value="DUF6443"/>
</dbReference>
<dbReference type="EMBL" id="JAPDPJ010000039">
    <property type="protein sequence ID" value="MCW3787915.1"/>
    <property type="molecule type" value="Genomic_DNA"/>
</dbReference>
<reference evidence="2" key="1">
    <citation type="submission" date="2022-10" db="EMBL/GenBank/DDBJ databases">
        <authorList>
            <person name="Yu W.X."/>
        </authorList>
    </citation>
    <scope>NUCLEOTIDE SEQUENCE</scope>
    <source>
        <strain evidence="2">AAT</strain>
    </source>
</reference>
<dbReference type="PANTHER" id="PTHR32305:SF15">
    <property type="entry name" value="PROTEIN RHSA-RELATED"/>
    <property type="match status" value="1"/>
</dbReference>
<dbReference type="InterPro" id="IPR050708">
    <property type="entry name" value="T6SS_VgrG/RHS"/>
</dbReference>
<organism evidence="2 3">
    <name type="scientific">Plebeiibacterium sediminum</name>
    <dbReference type="NCBI Taxonomy" id="2992112"/>
    <lineage>
        <taxon>Bacteria</taxon>
        <taxon>Pseudomonadati</taxon>
        <taxon>Bacteroidota</taxon>
        <taxon>Bacteroidia</taxon>
        <taxon>Marinilabiliales</taxon>
        <taxon>Marinilabiliaceae</taxon>
        <taxon>Plebeiibacterium</taxon>
    </lineage>
</organism>
<protein>
    <submittedName>
        <fullName evidence="2">RHS repeat-associated core domain-containing protein</fullName>
    </submittedName>
</protein>
<evidence type="ECO:0000313" key="2">
    <source>
        <dbReference type="EMBL" id="MCW3787915.1"/>
    </source>
</evidence>
<dbReference type="InterPro" id="IPR022385">
    <property type="entry name" value="Rhs_assc_core"/>
</dbReference>
<evidence type="ECO:0000313" key="3">
    <source>
        <dbReference type="Proteomes" id="UP001209229"/>
    </source>
</evidence>
<dbReference type="Gene3D" id="2.180.10.10">
    <property type="entry name" value="RHS repeat-associated core"/>
    <property type="match status" value="1"/>
</dbReference>
<feature type="domain" description="DUF6443" evidence="1">
    <location>
        <begin position="37"/>
        <end position="171"/>
    </location>
</feature>
<dbReference type="PANTHER" id="PTHR32305">
    <property type="match status" value="1"/>
</dbReference>
<gene>
    <name evidence="2" type="ORF">OM075_15675</name>
</gene>
<evidence type="ECO:0000259" key="1">
    <source>
        <dbReference type="Pfam" id="PF20041"/>
    </source>
</evidence>
<dbReference type="Pfam" id="PF20041">
    <property type="entry name" value="DUF6443"/>
    <property type="match status" value="1"/>
</dbReference>
<dbReference type="Proteomes" id="UP001209229">
    <property type="component" value="Unassembled WGS sequence"/>
</dbReference>
<dbReference type="RefSeq" id="WP_301191479.1">
    <property type="nucleotide sequence ID" value="NZ_JAPDPJ010000039.1"/>
</dbReference>
<name>A0AAE3M7E4_9BACT</name>